<keyword evidence="2" id="KW-1185">Reference proteome</keyword>
<comment type="caution">
    <text evidence="1">The sequence shown here is derived from an EMBL/GenBank/DDBJ whole genome shotgun (WGS) entry which is preliminary data.</text>
</comment>
<dbReference type="Proteomes" id="UP001148662">
    <property type="component" value="Unassembled WGS sequence"/>
</dbReference>
<evidence type="ECO:0000313" key="2">
    <source>
        <dbReference type="Proteomes" id="UP001148662"/>
    </source>
</evidence>
<dbReference type="EMBL" id="JANHOG010000932">
    <property type="protein sequence ID" value="KAJ3549406.1"/>
    <property type="molecule type" value="Genomic_DNA"/>
</dbReference>
<evidence type="ECO:0000313" key="1">
    <source>
        <dbReference type="EMBL" id="KAJ3549406.1"/>
    </source>
</evidence>
<organism evidence="1 2">
    <name type="scientific">Phlebia brevispora</name>
    <dbReference type="NCBI Taxonomy" id="194682"/>
    <lineage>
        <taxon>Eukaryota</taxon>
        <taxon>Fungi</taxon>
        <taxon>Dikarya</taxon>
        <taxon>Basidiomycota</taxon>
        <taxon>Agaricomycotina</taxon>
        <taxon>Agaricomycetes</taxon>
        <taxon>Polyporales</taxon>
        <taxon>Meruliaceae</taxon>
        <taxon>Phlebia</taxon>
    </lineage>
</organism>
<name>A0ACC1SZF6_9APHY</name>
<reference evidence="1" key="1">
    <citation type="submission" date="2022-07" db="EMBL/GenBank/DDBJ databases">
        <title>Genome Sequence of Phlebia brevispora.</title>
        <authorList>
            <person name="Buettner E."/>
        </authorList>
    </citation>
    <scope>NUCLEOTIDE SEQUENCE</scope>
    <source>
        <strain evidence="1">MPL23</strain>
    </source>
</reference>
<protein>
    <submittedName>
        <fullName evidence="1">Uncharacterized protein</fullName>
    </submittedName>
</protein>
<proteinExistence type="predicted"/>
<gene>
    <name evidence="1" type="ORF">NM688_g5177</name>
</gene>
<accession>A0ACC1SZF6</accession>
<sequence>MNALEAACPVHEIRGLGIKTEGRKQNVFKGVKSREGEKGQDQGDGEQEEGEGLPSSYCTISLNDELVYETRVKPITSAPIFNAGTERFVRDWRSAHIAVAVKDSRMRENDAVLGVVMLKLSDLLANASQITRLYSLENGIGYGRIRISVLFRPVEAKLPPCLLGFDTGTLVVHDLSIRLSEKMDMDLTKCEVRLKTTNSGADEKVSSEAAHRKEDGSVMWGVQDSDIVDLPVRARYGSALIMSFRDLSSFGLKHTARKALAVLWLRDLVDNHEDTVQVPLWHVSDGDYSRLKMNYSPPDGDLEGWAQERERMHRAGSAFVHVVFRPGISGMHHDTMRERGAKKREAWEVFTREQEGGLRDSVGEISVDQNGTHSDAENRDTDKNDRARLQEASTSMSPPVDAAKQTPSQTDDTHREESDNTLVSPRSTERIEHGDSGTDDNPDNAKELDGSRSGQDGEEKTGMIGKFKNWRRQEKELHREHKGIMQMKPARTAEWIKDSLEEGIHDAKHRFSMKGQKPGVETEV</sequence>